<evidence type="ECO:0000313" key="2">
    <source>
        <dbReference type="Proteomes" id="UP001140096"/>
    </source>
</evidence>
<reference evidence="1" key="1">
    <citation type="submission" date="2022-07" db="EMBL/GenBank/DDBJ databases">
        <title>Phylogenomic reconstructions and comparative analyses of Kickxellomycotina fungi.</title>
        <authorList>
            <person name="Reynolds N.K."/>
            <person name="Stajich J.E."/>
            <person name="Barry K."/>
            <person name="Grigoriev I.V."/>
            <person name="Crous P."/>
            <person name="Smith M.E."/>
        </authorList>
    </citation>
    <scope>NUCLEOTIDE SEQUENCE</scope>
    <source>
        <strain evidence="1">CBS 102833</strain>
    </source>
</reference>
<accession>A0ACC1KQL8</accession>
<feature type="non-terminal residue" evidence="1">
    <location>
        <position position="322"/>
    </location>
</feature>
<gene>
    <name evidence="1" type="ORF">H4S07_007090</name>
</gene>
<protein>
    <submittedName>
        <fullName evidence="1">Uncharacterized protein</fullName>
    </submittedName>
</protein>
<keyword evidence="2" id="KW-1185">Reference proteome</keyword>
<sequence length="322" mass="34666">MGRNHGNGLAINTNRLSHPAAPLSARTHSSAVPVRGRPAAPHSIGRRLSEASNSSIPNYSPTTYGRGNTRPQVSSDSLFPLASARVSSTARDGSSEWSEPFPGLHYSSYDSTISDMHAPHAEQRPGSRGSMYSTTSASALQPQSQPPLTSGKAPYFVNSIKIDAKVVPPQLDAIKSRRRSSKAPRSSKRAQGPLHVRQQARVRVRMDVDVKILHPGEQCLDLLWIGQSQHGQQQQLRRGPDESPRTGRRFHPLSSTSASDVGSQVHVEHAIYSVVSAPEHHAGTATSPLSSPFMPRQSLQLVPSENGEPDSLNPSSLESVSA</sequence>
<proteinExistence type="predicted"/>
<dbReference type="EMBL" id="JANBUP010004752">
    <property type="protein sequence ID" value="KAJ2793316.1"/>
    <property type="molecule type" value="Genomic_DNA"/>
</dbReference>
<comment type="caution">
    <text evidence="1">The sequence shown here is derived from an EMBL/GenBank/DDBJ whole genome shotgun (WGS) entry which is preliminary data.</text>
</comment>
<organism evidence="1 2">
    <name type="scientific">Coemansia furcata</name>
    <dbReference type="NCBI Taxonomy" id="417177"/>
    <lineage>
        <taxon>Eukaryota</taxon>
        <taxon>Fungi</taxon>
        <taxon>Fungi incertae sedis</taxon>
        <taxon>Zoopagomycota</taxon>
        <taxon>Kickxellomycotina</taxon>
        <taxon>Kickxellomycetes</taxon>
        <taxon>Kickxellales</taxon>
        <taxon>Kickxellaceae</taxon>
        <taxon>Coemansia</taxon>
    </lineage>
</organism>
<evidence type="ECO:0000313" key="1">
    <source>
        <dbReference type="EMBL" id="KAJ2793316.1"/>
    </source>
</evidence>
<name>A0ACC1KQL8_9FUNG</name>
<dbReference type="Proteomes" id="UP001140096">
    <property type="component" value="Unassembled WGS sequence"/>
</dbReference>